<dbReference type="InterPro" id="IPR050545">
    <property type="entry name" value="Mycobact_MmpL"/>
</dbReference>
<feature type="domain" description="SSD" evidence="9">
    <location>
        <begin position="196"/>
        <end position="330"/>
    </location>
</feature>
<dbReference type="SUPFAM" id="SSF82866">
    <property type="entry name" value="Multidrug efflux transporter AcrB transmembrane domain"/>
    <property type="match status" value="2"/>
</dbReference>
<evidence type="ECO:0000256" key="6">
    <source>
        <dbReference type="ARBA" id="ARBA00023136"/>
    </source>
</evidence>
<dbReference type="PANTHER" id="PTHR33406:SF11">
    <property type="entry name" value="MEMBRANE PROTEIN SCO6666-RELATED"/>
    <property type="match status" value="1"/>
</dbReference>
<feature type="transmembrane region" description="Helical" evidence="8">
    <location>
        <begin position="188"/>
        <end position="213"/>
    </location>
</feature>
<feature type="transmembrane region" description="Helical" evidence="8">
    <location>
        <begin position="687"/>
        <end position="707"/>
    </location>
</feature>
<sequence length="866" mass="89370">MPDRLSAALYRRRAAVLWVSALALVLAAIGGLGVEHRLLHGGFSDPHAQSSRAERLVAEHFPSAGDDLVLLLRGTSPVDSPTMTSLGTTLTRRASQAPGVQAATSYWTAGRAPSLRSRDGSIGLMSLSLRGDEDARAKTAERLVPDLRRHAEQLTVMAAGPAQVQSEIGKHTTHDLLLAEAIATPITLVLLLLIFGSAVAAALPLVIALLSVLVSRAVLNALAGAVPISVYSMNSTTALGLGLGIDYSLFILARFREELRGGATVQEALGPTVRRAGRTVAFSGLTVALSMAALLVFPQFFLRSFAYGGIAVVLSAAAGAVFVLPALLAVLGHRVNRYDVLARLRGPARRAASGTAGPAAPENGRWYRFAMAVMRRPVLYGGGAVVVLAVLASPFTRTSPGLFDDRSLPADSQVHRATQLLRNRFDADVLRTVPVVVQGVGRDRPQALEPYARALSAVRGVRQVTAVPGTYAAGRQVQGPGPASAALVDGDSALLSVASSAEQDSSAATRLVGRLRKVAPPDGATVSVGGQAAEVEDSTSAIARATPAAIGIVVGSSLVLLFLFTGSVLMPAKALALNTFSLSATFGAMVFVFQEGHLSFLVGSPLHTGTLDATIPILTFCVAFGLSMDYEVFLLSRIRERYLRTGDNTESVAFGLQHTGRIITAAAVLVAAVLFVFAISGVTLLKLLGVGLALAVVLDATLVRAVLVPSFMRLAGRANWWAPRAAAPSARPCRAARGCRGLSGAGSVLTGEGEAVRGDDFSGMPGEEGDERDVADGGGGHEPVVGIAASSGCQFADEGAEIPHGQHDAGAGPGSSSDPGEALVGIFGEAPVGLAPASEQGQGKAAGRQEPEYHQTESEASAGGCG</sequence>
<comment type="caution">
    <text evidence="10">The sequence shown here is derived from an EMBL/GenBank/DDBJ whole genome shotgun (WGS) entry which is preliminary data.</text>
</comment>
<feature type="region of interest" description="Disordered" evidence="7">
    <location>
        <begin position="798"/>
        <end position="866"/>
    </location>
</feature>
<dbReference type="Gene3D" id="1.20.1640.10">
    <property type="entry name" value="Multidrug efflux transporter AcrB transmembrane domain"/>
    <property type="match status" value="2"/>
</dbReference>
<keyword evidence="4 8" id="KW-0812">Transmembrane</keyword>
<evidence type="ECO:0000256" key="7">
    <source>
        <dbReference type="SAM" id="MobiDB-lite"/>
    </source>
</evidence>
<evidence type="ECO:0000256" key="3">
    <source>
        <dbReference type="ARBA" id="ARBA00022475"/>
    </source>
</evidence>
<feature type="transmembrane region" description="Helical" evidence="8">
    <location>
        <begin position="662"/>
        <end position="681"/>
    </location>
</feature>
<keyword evidence="5 8" id="KW-1133">Transmembrane helix</keyword>
<dbReference type="EMBL" id="BAAABW010000013">
    <property type="protein sequence ID" value="GAA0346637.1"/>
    <property type="molecule type" value="Genomic_DNA"/>
</dbReference>
<feature type="transmembrane region" description="Helical" evidence="8">
    <location>
        <begin position="575"/>
        <end position="593"/>
    </location>
</feature>
<keyword evidence="6 8" id="KW-0472">Membrane</keyword>
<proteinExistence type="inferred from homology"/>
<feature type="region of interest" description="Disordered" evidence="7">
    <location>
        <begin position="750"/>
        <end position="783"/>
    </location>
</feature>
<feature type="transmembrane region" description="Helical" evidence="8">
    <location>
        <begin position="280"/>
        <end position="301"/>
    </location>
</feature>
<reference evidence="10 11" key="1">
    <citation type="journal article" date="2019" name="Int. J. Syst. Evol. Microbiol.">
        <title>The Global Catalogue of Microorganisms (GCM) 10K type strain sequencing project: providing services to taxonomists for standard genome sequencing and annotation.</title>
        <authorList>
            <consortium name="The Broad Institute Genomics Platform"/>
            <consortium name="The Broad Institute Genome Sequencing Center for Infectious Disease"/>
            <person name="Wu L."/>
            <person name="Ma J."/>
        </authorList>
    </citation>
    <scope>NUCLEOTIDE SEQUENCE [LARGE SCALE GENOMIC DNA]</scope>
    <source>
        <strain evidence="10 11">JCM 4565</strain>
    </source>
</reference>
<evidence type="ECO:0000313" key="11">
    <source>
        <dbReference type="Proteomes" id="UP001500063"/>
    </source>
</evidence>
<feature type="transmembrane region" description="Helical" evidence="8">
    <location>
        <begin position="613"/>
        <end position="635"/>
    </location>
</feature>
<evidence type="ECO:0000256" key="1">
    <source>
        <dbReference type="ARBA" id="ARBA00004651"/>
    </source>
</evidence>
<evidence type="ECO:0000256" key="2">
    <source>
        <dbReference type="ARBA" id="ARBA00010157"/>
    </source>
</evidence>
<comment type="subcellular location">
    <subcellularLocation>
        <location evidence="1">Cell membrane</location>
        <topology evidence="1">Multi-pass membrane protein</topology>
    </subcellularLocation>
</comment>
<evidence type="ECO:0000259" key="9">
    <source>
        <dbReference type="PROSITE" id="PS50156"/>
    </source>
</evidence>
<dbReference type="InterPro" id="IPR004869">
    <property type="entry name" value="MMPL_dom"/>
</dbReference>
<organism evidence="10 11">
    <name type="scientific">Streptomyces blastmyceticus</name>
    <dbReference type="NCBI Taxonomy" id="68180"/>
    <lineage>
        <taxon>Bacteria</taxon>
        <taxon>Bacillati</taxon>
        <taxon>Actinomycetota</taxon>
        <taxon>Actinomycetes</taxon>
        <taxon>Kitasatosporales</taxon>
        <taxon>Streptomycetaceae</taxon>
        <taxon>Streptomyces</taxon>
    </lineage>
</organism>
<protein>
    <submittedName>
        <fullName evidence="10">MMPL family transporter</fullName>
    </submittedName>
</protein>
<dbReference type="Pfam" id="PF03176">
    <property type="entry name" value="MMPL"/>
    <property type="match status" value="2"/>
</dbReference>
<feature type="compositionally biased region" description="Basic and acidic residues" evidence="7">
    <location>
        <begin position="847"/>
        <end position="857"/>
    </location>
</feature>
<dbReference type="RefSeq" id="WP_344117744.1">
    <property type="nucleotide sequence ID" value="NZ_BAAABW010000013.1"/>
</dbReference>
<comment type="similarity">
    <text evidence="2">Belongs to the resistance-nodulation-cell division (RND) (TC 2.A.6) family. MmpL subfamily.</text>
</comment>
<feature type="transmembrane region" description="Helical" evidence="8">
    <location>
        <begin position="233"/>
        <end position="253"/>
    </location>
</feature>
<evidence type="ECO:0000313" key="10">
    <source>
        <dbReference type="EMBL" id="GAA0346637.1"/>
    </source>
</evidence>
<dbReference type="InterPro" id="IPR000731">
    <property type="entry name" value="SSD"/>
</dbReference>
<feature type="transmembrane region" description="Helical" evidence="8">
    <location>
        <begin position="15"/>
        <end position="34"/>
    </location>
</feature>
<keyword evidence="3" id="KW-1003">Cell membrane</keyword>
<gene>
    <name evidence="10" type="ORF">GCM10010319_23930</name>
</gene>
<feature type="transmembrane region" description="Helical" evidence="8">
    <location>
        <begin position="307"/>
        <end position="331"/>
    </location>
</feature>
<keyword evidence="11" id="KW-1185">Reference proteome</keyword>
<dbReference type="PROSITE" id="PS50156">
    <property type="entry name" value="SSD"/>
    <property type="match status" value="1"/>
</dbReference>
<dbReference type="PANTHER" id="PTHR33406">
    <property type="entry name" value="MEMBRANE PROTEIN MJ1562-RELATED"/>
    <property type="match status" value="1"/>
</dbReference>
<dbReference type="Proteomes" id="UP001500063">
    <property type="component" value="Unassembled WGS sequence"/>
</dbReference>
<feature type="compositionally biased region" description="Low complexity" evidence="7">
    <location>
        <begin position="808"/>
        <end position="820"/>
    </location>
</feature>
<feature type="transmembrane region" description="Helical" evidence="8">
    <location>
        <begin position="378"/>
        <end position="396"/>
    </location>
</feature>
<evidence type="ECO:0000256" key="4">
    <source>
        <dbReference type="ARBA" id="ARBA00022692"/>
    </source>
</evidence>
<evidence type="ECO:0000256" key="5">
    <source>
        <dbReference type="ARBA" id="ARBA00022989"/>
    </source>
</evidence>
<evidence type="ECO:0000256" key="8">
    <source>
        <dbReference type="SAM" id="Phobius"/>
    </source>
</evidence>
<name>A0ABN0WTY6_9ACTN</name>
<accession>A0ABN0WTY6</accession>
<feature type="transmembrane region" description="Helical" evidence="8">
    <location>
        <begin position="548"/>
        <end position="568"/>
    </location>
</feature>